<dbReference type="CDD" id="cd03784">
    <property type="entry name" value="GT1_Gtf-like"/>
    <property type="match status" value="1"/>
</dbReference>
<dbReference type="PANTHER" id="PTHR11926:SF1361">
    <property type="entry name" value="CROCETIN GLUCOSYLTRANSFERASE"/>
    <property type="match status" value="1"/>
</dbReference>
<accession>A0AAD8JWG3</accession>
<dbReference type="InterPro" id="IPR002213">
    <property type="entry name" value="UDP_glucos_trans"/>
</dbReference>
<dbReference type="GO" id="GO:0080043">
    <property type="term" value="F:quercetin 3-O-glucosyltransferase activity"/>
    <property type="evidence" value="ECO:0007669"/>
    <property type="project" value="TreeGrafter"/>
</dbReference>
<dbReference type="Proteomes" id="UP001229421">
    <property type="component" value="Unassembled WGS sequence"/>
</dbReference>
<dbReference type="GO" id="GO:0080044">
    <property type="term" value="F:quercetin 7-O-glucosyltransferase activity"/>
    <property type="evidence" value="ECO:0007669"/>
    <property type="project" value="TreeGrafter"/>
</dbReference>
<evidence type="ECO:0008006" key="5">
    <source>
        <dbReference type="Google" id="ProtNLM"/>
    </source>
</evidence>
<dbReference type="SUPFAM" id="SSF53756">
    <property type="entry name" value="UDP-Glycosyltransferase/glycogen phosphorylase"/>
    <property type="match status" value="1"/>
</dbReference>
<evidence type="ECO:0000313" key="4">
    <source>
        <dbReference type="Proteomes" id="UP001229421"/>
    </source>
</evidence>
<sequence length="480" mass="53988">MVRLNHACLKFKYIYTYICLLYDHHPVPHRRYSIMGKMKTQKIMILSYPNQGHINPSLRFAYRLLNMGVDVTICTSYSIIRRIDIQTTYPGLTFATFSDGHDNGHQPTTTQKQFISDFTTNGSLAVAKIITNAAAAGQPFDHLVYTTVVSWGATVAKAHGLKSTLLWCQSATILGIYYHYFNGYEDLISSTSKNSKPIKLPGLPSLTIDDFPPFMLSSCTRKDDIALEFMKEHIDELKIVPRVLVNTFYELEIEPIRAMEKIVMLPVGPLVPPEILDNSLKCDLFEKPKEDYIGWLNTKSKSSVVYVSFGSLSTFSMDQLEEIASGLLESGRPFLWVIRDINQSAKLSNLEELNKQGMIVGWCSQVEVLNHQATGCFVTHCGWNSTTEVLAAGVPAVGFPLWTDQATNAKMIEDVWKSGVKVKRNEGNEMVEGKEIKRCLEIVMEDARMKKNAEKWRDIAREAVTNGGSSVVNLQAFLDM</sequence>
<evidence type="ECO:0000313" key="3">
    <source>
        <dbReference type="EMBL" id="KAK1411113.1"/>
    </source>
</evidence>
<dbReference type="Pfam" id="PF00201">
    <property type="entry name" value="UDPGT"/>
    <property type="match status" value="1"/>
</dbReference>
<dbReference type="EMBL" id="JAUHHV010000010">
    <property type="protein sequence ID" value="KAK1411113.1"/>
    <property type="molecule type" value="Genomic_DNA"/>
</dbReference>
<evidence type="ECO:0000256" key="2">
    <source>
        <dbReference type="ARBA" id="ARBA00022679"/>
    </source>
</evidence>
<evidence type="ECO:0000256" key="1">
    <source>
        <dbReference type="ARBA" id="ARBA00009995"/>
    </source>
</evidence>
<comment type="caution">
    <text evidence="3">The sequence shown here is derived from an EMBL/GenBank/DDBJ whole genome shotgun (WGS) entry which is preliminary data.</text>
</comment>
<dbReference type="Gene3D" id="3.40.50.2000">
    <property type="entry name" value="Glycogen Phosphorylase B"/>
    <property type="match status" value="2"/>
</dbReference>
<dbReference type="PANTHER" id="PTHR11926">
    <property type="entry name" value="GLUCOSYL/GLUCURONOSYL TRANSFERASES"/>
    <property type="match status" value="1"/>
</dbReference>
<protein>
    <recommendedName>
        <fullName evidence="5">Glycosyltransferase</fullName>
    </recommendedName>
</protein>
<reference evidence="3" key="1">
    <citation type="journal article" date="2023" name="bioRxiv">
        <title>Improved chromosome-level genome assembly for marigold (Tagetes erecta).</title>
        <authorList>
            <person name="Jiang F."/>
            <person name="Yuan L."/>
            <person name="Wang S."/>
            <person name="Wang H."/>
            <person name="Xu D."/>
            <person name="Wang A."/>
            <person name="Fan W."/>
        </authorList>
    </citation>
    <scope>NUCLEOTIDE SEQUENCE</scope>
    <source>
        <strain evidence="3">WSJ</strain>
        <tissue evidence="3">Leaf</tissue>
    </source>
</reference>
<organism evidence="3 4">
    <name type="scientific">Tagetes erecta</name>
    <name type="common">African marigold</name>
    <dbReference type="NCBI Taxonomy" id="13708"/>
    <lineage>
        <taxon>Eukaryota</taxon>
        <taxon>Viridiplantae</taxon>
        <taxon>Streptophyta</taxon>
        <taxon>Embryophyta</taxon>
        <taxon>Tracheophyta</taxon>
        <taxon>Spermatophyta</taxon>
        <taxon>Magnoliopsida</taxon>
        <taxon>eudicotyledons</taxon>
        <taxon>Gunneridae</taxon>
        <taxon>Pentapetalae</taxon>
        <taxon>asterids</taxon>
        <taxon>campanulids</taxon>
        <taxon>Asterales</taxon>
        <taxon>Asteraceae</taxon>
        <taxon>Asteroideae</taxon>
        <taxon>Heliantheae alliance</taxon>
        <taxon>Tageteae</taxon>
        <taxon>Tagetes</taxon>
    </lineage>
</organism>
<keyword evidence="4" id="KW-1185">Reference proteome</keyword>
<dbReference type="AlphaFoldDB" id="A0AAD8JWG3"/>
<name>A0AAD8JWG3_TARER</name>
<comment type="similarity">
    <text evidence="1">Belongs to the UDP-glycosyltransferase family.</text>
</comment>
<keyword evidence="2" id="KW-0808">Transferase</keyword>
<gene>
    <name evidence="3" type="ORF">QVD17_37657</name>
</gene>
<dbReference type="FunFam" id="3.40.50.2000:FF:000019">
    <property type="entry name" value="Glycosyltransferase"/>
    <property type="match status" value="1"/>
</dbReference>
<proteinExistence type="inferred from homology"/>